<comment type="caution">
    <text evidence="3">The sequence shown here is derived from an EMBL/GenBank/DDBJ whole genome shotgun (WGS) entry which is preliminary data.</text>
</comment>
<evidence type="ECO:0000259" key="2">
    <source>
        <dbReference type="Pfam" id="PF14358"/>
    </source>
</evidence>
<evidence type="ECO:0000313" key="4">
    <source>
        <dbReference type="Proteomes" id="UP000274556"/>
    </source>
</evidence>
<feature type="transmembrane region" description="Helical" evidence="1">
    <location>
        <begin position="98"/>
        <end position="123"/>
    </location>
</feature>
<keyword evidence="1" id="KW-0472">Membrane</keyword>
<reference evidence="3 4" key="1">
    <citation type="submission" date="2018-10" db="EMBL/GenBank/DDBJ databases">
        <title>Genomic Encyclopedia of Archaeal and Bacterial Type Strains, Phase II (KMG-II): from individual species to whole genera.</title>
        <authorList>
            <person name="Goeker M."/>
        </authorList>
    </citation>
    <scope>NUCLEOTIDE SEQUENCE [LARGE SCALE GENOMIC DNA]</scope>
    <source>
        <strain evidence="3 4">DSM 235</strain>
    </source>
</reference>
<keyword evidence="1" id="KW-1133">Transmembrane helix</keyword>
<gene>
    <name evidence="3" type="ORF">BDD21_4528</name>
</gene>
<dbReference type="EMBL" id="RBXL01000001">
    <property type="protein sequence ID" value="RKT46982.1"/>
    <property type="molecule type" value="Genomic_DNA"/>
</dbReference>
<accession>A0A495VCB5</accession>
<evidence type="ECO:0000313" key="3">
    <source>
        <dbReference type="EMBL" id="RKT46982.1"/>
    </source>
</evidence>
<organism evidence="3 4">
    <name type="scientific">Thiocapsa rosea</name>
    <dbReference type="NCBI Taxonomy" id="69360"/>
    <lineage>
        <taxon>Bacteria</taxon>
        <taxon>Pseudomonadati</taxon>
        <taxon>Pseudomonadota</taxon>
        <taxon>Gammaproteobacteria</taxon>
        <taxon>Chromatiales</taxon>
        <taxon>Chromatiaceae</taxon>
        <taxon>Thiocapsa</taxon>
    </lineage>
</organism>
<keyword evidence="1" id="KW-0812">Transmembrane</keyword>
<protein>
    <submittedName>
        <fullName evidence="3">Uncharacterized protein DUF4405</fullName>
    </submittedName>
</protein>
<feature type="domain" description="Flavinylation-associated cytochrome" evidence="2">
    <location>
        <begin position="11"/>
        <end position="77"/>
    </location>
</feature>
<dbReference type="OrthoDB" id="9793491at2"/>
<dbReference type="Proteomes" id="UP000274556">
    <property type="component" value="Unassembled WGS sequence"/>
</dbReference>
<dbReference type="RefSeq" id="WP_120799022.1">
    <property type="nucleotide sequence ID" value="NZ_RBXL01000001.1"/>
</dbReference>
<name>A0A495VCB5_9GAMM</name>
<feature type="transmembrane region" description="Helical" evidence="1">
    <location>
        <begin position="12"/>
        <end position="33"/>
    </location>
</feature>
<keyword evidence="4" id="KW-1185">Reference proteome</keyword>
<evidence type="ECO:0000256" key="1">
    <source>
        <dbReference type="SAM" id="Phobius"/>
    </source>
</evidence>
<sequence>MIKNAHSTRAFVAFLVTWSFAILTVTGIVLYIVPHGRVGNWTFWTLGGLGKDGWADVHILFGAVFIVTGALHLYFNWKPFKKYLAERVRGHLAVKRELVTSLVATLLLTLGALFAVPPVSWLFDLNHWAKSAWSRAPGQEPPYARAEVTPLPVLAQRLDFDLDAALTALRGTGIRVDTPQGRVTPSASLESIARDNATTPAALFALIPQSPPARSAIQDPMAIEDRLTGTGVGGKTLDAFAEQQGITPESAGQRLAEMGIAAHGGETLKEIAERHATRPIEIAKTLLAPGYRPQPRQE</sequence>
<dbReference type="Pfam" id="PF14358">
    <property type="entry name" value="DUF4405"/>
    <property type="match status" value="1"/>
</dbReference>
<dbReference type="InterPro" id="IPR025517">
    <property type="entry name" value="DUF4405"/>
</dbReference>
<feature type="transmembrane region" description="Helical" evidence="1">
    <location>
        <begin position="53"/>
        <end position="77"/>
    </location>
</feature>
<dbReference type="AlphaFoldDB" id="A0A495VCB5"/>
<proteinExistence type="predicted"/>